<evidence type="ECO:0000313" key="2">
    <source>
        <dbReference type="EMBL" id="BDU72019.1"/>
    </source>
</evidence>
<dbReference type="Gene3D" id="1.10.12.10">
    <property type="entry name" value="Lyase 2-enoyl-coa Hydratase, Chain A, domain 2"/>
    <property type="match status" value="1"/>
</dbReference>
<dbReference type="InterPro" id="IPR001753">
    <property type="entry name" value="Enoyl-CoA_hydra/iso"/>
</dbReference>
<dbReference type="RefSeq" id="WP_316414921.1">
    <property type="nucleotide sequence ID" value="NZ_AP027080.1"/>
</dbReference>
<dbReference type="AlphaFoldDB" id="A0AA48K7L9"/>
<organism evidence="2 3">
    <name type="scientific">Mesoterricola silvestris</name>
    <dbReference type="NCBI Taxonomy" id="2927979"/>
    <lineage>
        <taxon>Bacteria</taxon>
        <taxon>Pseudomonadati</taxon>
        <taxon>Acidobacteriota</taxon>
        <taxon>Holophagae</taxon>
        <taxon>Holophagales</taxon>
        <taxon>Holophagaceae</taxon>
        <taxon>Mesoterricola</taxon>
    </lineage>
</organism>
<dbReference type="GO" id="GO:0003824">
    <property type="term" value="F:catalytic activity"/>
    <property type="evidence" value="ECO:0007669"/>
    <property type="project" value="UniProtKB-ARBA"/>
</dbReference>
<sequence length="278" mass="29493">MIPLSAFPREGTVFQGGTLRVEALAHGVKRLVLDRPQVCNAFDAAMIRELSLAMAELAAIQDPAEMRLLVLEGEGPVFCSGADLAYMKEQGAAAQEQNLENARELGRMFTRLASFPAPVLCCVRGAAIGGGLGLAACSDFVLAEPAAVFATSEVMLGLVPAVIGPFVVRKLGLGGAAPLMLTGRRLRGTEALEAGLAQRLIDPGESAEEALSRVLREFLAAGPRAARATKELLRRITPLPDPELFEFTAHAIAAARMSAEGQEGLKAYFHKAPPPWRP</sequence>
<reference evidence="3" key="1">
    <citation type="journal article" date="2023" name="Int. J. Syst. Evol. Microbiol.">
        <title>Mesoterricola silvestris gen. nov., sp. nov., Mesoterricola sediminis sp. nov., Geothrix oryzae sp. nov., Geothrix edaphica sp. nov., Geothrix rubra sp. nov., and Geothrix limicola sp. nov., six novel members of Acidobacteriota isolated from soils.</title>
        <authorList>
            <person name="Itoh H."/>
            <person name="Sugisawa Y."/>
            <person name="Mise K."/>
            <person name="Xu Z."/>
            <person name="Kuniyasu M."/>
            <person name="Ushijima N."/>
            <person name="Kawano K."/>
            <person name="Kobayashi E."/>
            <person name="Shiratori Y."/>
            <person name="Masuda Y."/>
            <person name="Senoo K."/>
        </authorList>
    </citation>
    <scope>NUCLEOTIDE SEQUENCE [LARGE SCALE GENOMIC DNA]</scope>
    <source>
        <strain evidence="3">W79</strain>
    </source>
</reference>
<accession>A0AA48K7L9</accession>
<dbReference type="CDD" id="cd06558">
    <property type="entry name" value="crotonase-like"/>
    <property type="match status" value="1"/>
</dbReference>
<evidence type="ECO:0000313" key="3">
    <source>
        <dbReference type="Proteomes" id="UP001238179"/>
    </source>
</evidence>
<dbReference type="Pfam" id="PF00378">
    <property type="entry name" value="ECH_1"/>
    <property type="match status" value="1"/>
</dbReference>
<proteinExistence type="inferred from homology"/>
<dbReference type="SUPFAM" id="SSF52096">
    <property type="entry name" value="ClpP/crotonase"/>
    <property type="match status" value="1"/>
</dbReference>
<gene>
    <name evidence="2" type="ORF">METEAL_11930</name>
</gene>
<name>A0AA48K7L9_9BACT</name>
<evidence type="ECO:0000256" key="1">
    <source>
        <dbReference type="ARBA" id="ARBA00005254"/>
    </source>
</evidence>
<comment type="similarity">
    <text evidence="1">Belongs to the enoyl-CoA hydratase/isomerase family.</text>
</comment>
<dbReference type="PANTHER" id="PTHR42964:SF1">
    <property type="entry name" value="POLYKETIDE BIOSYNTHESIS ENOYL-COA HYDRATASE PKSH-RELATED"/>
    <property type="match status" value="1"/>
</dbReference>
<protein>
    <submittedName>
        <fullName evidence="2">Enoyl-CoA hydratase</fullName>
    </submittedName>
</protein>
<dbReference type="InterPro" id="IPR029045">
    <property type="entry name" value="ClpP/crotonase-like_dom_sf"/>
</dbReference>
<dbReference type="InterPro" id="IPR014748">
    <property type="entry name" value="Enoyl-CoA_hydra_C"/>
</dbReference>
<dbReference type="InterPro" id="IPR051683">
    <property type="entry name" value="Enoyl-CoA_Hydratase/Isomerase"/>
</dbReference>
<dbReference type="Gene3D" id="3.90.226.10">
    <property type="entry name" value="2-enoyl-CoA Hydratase, Chain A, domain 1"/>
    <property type="match status" value="1"/>
</dbReference>
<dbReference type="PANTHER" id="PTHR42964">
    <property type="entry name" value="ENOYL-COA HYDRATASE"/>
    <property type="match status" value="1"/>
</dbReference>
<dbReference type="Proteomes" id="UP001238179">
    <property type="component" value="Chromosome"/>
</dbReference>
<dbReference type="EMBL" id="AP027080">
    <property type="protein sequence ID" value="BDU72019.1"/>
    <property type="molecule type" value="Genomic_DNA"/>
</dbReference>
<dbReference type="KEGG" id="msil:METEAL_11930"/>
<keyword evidence="3" id="KW-1185">Reference proteome</keyword>